<keyword evidence="1" id="KW-0812">Transmembrane</keyword>
<dbReference type="RefSeq" id="WP_046523591.1">
    <property type="nucleotide sequence ID" value="NZ_LAYY01000009.1"/>
</dbReference>
<feature type="transmembrane region" description="Helical" evidence="1">
    <location>
        <begin position="97"/>
        <end position="119"/>
    </location>
</feature>
<evidence type="ECO:0000256" key="1">
    <source>
        <dbReference type="SAM" id="Phobius"/>
    </source>
</evidence>
<keyword evidence="1" id="KW-0472">Membrane</keyword>
<comment type="caution">
    <text evidence="2">The sequence shown here is derived from an EMBL/GenBank/DDBJ whole genome shotgun (WGS) entry which is preliminary data.</text>
</comment>
<keyword evidence="1" id="KW-1133">Transmembrane helix</keyword>
<evidence type="ECO:0000313" key="2">
    <source>
        <dbReference type="EMBL" id="KKK38115.1"/>
    </source>
</evidence>
<dbReference type="Proteomes" id="UP000034166">
    <property type="component" value="Unassembled WGS sequence"/>
</dbReference>
<feature type="transmembrane region" description="Helical" evidence="1">
    <location>
        <begin position="64"/>
        <end position="85"/>
    </location>
</feature>
<evidence type="ECO:0000313" key="3">
    <source>
        <dbReference type="Proteomes" id="UP000034166"/>
    </source>
</evidence>
<keyword evidence="3" id="KW-1185">Reference proteome</keyword>
<dbReference type="OrthoDB" id="10017048at2"/>
<dbReference type="PATRIC" id="fig|1408103.3.peg.2222"/>
<dbReference type="EMBL" id="LAYY01000009">
    <property type="protein sequence ID" value="KKK38115.1"/>
    <property type="molecule type" value="Genomic_DNA"/>
</dbReference>
<gene>
    <name evidence="2" type="ORF">WQ57_09860</name>
</gene>
<organism evidence="2 3">
    <name type="scientific">Mesobacillus campisalis</name>
    <dbReference type="NCBI Taxonomy" id="1408103"/>
    <lineage>
        <taxon>Bacteria</taxon>
        <taxon>Bacillati</taxon>
        <taxon>Bacillota</taxon>
        <taxon>Bacilli</taxon>
        <taxon>Bacillales</taxon>
        <taxon>Bacillaceae</taxon>
        <taxon>Mesobacillus</taxon>
    </lineage>
</organism>
<dbReference type="AlphaFoldDB" id="A0A0M2SZU0"/>
<accession>A0A0M2SZU0</accession>
<name>A0A0M2SZU0_9BACI</name>
<proteinExistence type="predicted"/>
<feature type="transmembrane region" description="Helical" evidence="1">
    <location>
        <begin position="12"/>
        <end position="29"/>
    </location>
</feature>
<sequence>MLQGKNIFYKGFFVYLVLSLLLNLLFMFLFKKQAEHLASDLLHFIPTVLFNELAEVILPTFPDLLFLIPLALTDGIIGGFIGLIMGFYLRHKTKGRIYTLLIISFAIFEFVDVKLIPLFTP</sequence>
<protein>
    <submittedName>
        <fullName evidence="2">Uncharacterized protein</fullName>
    </submittedName>
</protein>
<reference evidence="2 3" key="1">
    <citation type="submission" date="2015-04" db="EMBL/GenBank/DDBJ databases">
        <title>Taxonomic description and genome sequence of Bacillus campisalis sp. nov., a novel member of the genus Bacillus isolated from solar saltern.</title>
        <authorList>
            <person name="Mathan Kumar R."/>
            <person name="Kaur G."/>
            <person name="Kumar A."/>
            <person name="Singh N.K."/>
            <person name="Kaur N."/>
            <person name="Kumar N."/>
            <person name="Mayilraj S."/>
        </authorList>
    </citation>
    <scope>NUCLEOTIDE SEQUENCE [LARGE SCALE GENOMIC DNA]</scope>
    <source>
        <strain evidence="2 3">SA2-6</strain>
    </source>
</reference>